<organism evidence="2 3">
    <name type="scientific">Hyalella azteca</name>
    <name type="common">Amphipod</name>
    <dbReference type="NCBI Taxonomy" id="294128"/>
    <lineage>
        <taxon>Eukaryota</taxon>
        <taxon>Metazoa</taxon>
        <taxon>Ecdysozoa</taxon>
        <taxon>Arthropoda</taxon>
        <taxon>Crustacea</taxon>
        <taxon>Multicrustacea</taxon>
        <taxon>Malacostraca</taxon>
        <taxon>Eumalacostraca</taxon>
        <taxon>Peracarida</taxon>
        <taxon>Amphipoda</taxon>
        <taxon>Senticaudata</taxon>
        <taxon>Talitrida</taxon>
        <taxon>Talitroidea</taxon>
        <taxon>Hyalellidae</taxon>
        <taxon>Hyalella</taxon>
    </lineage>
</organism>
<evidence type="ECO:0000313" key="3">
    <source>
        <dbReference type="RefSeq" id="XP_047737581.1"/>
    </source>
</evidence>
<dbReference type="RefSeq" id="XP_047737581.1">
    <property type="nucleotide sequence ID" value="XM_047881625.1"/>
</dbReference>
<evidence type="ECO:0000256" key="1">
    <source>
        <dbReference type="SAM" id="MobiDB-lite"/>
    </source>
</evidence>
<protein>
    <submittedName>
        <fullName evidence="3">Mediator of RNA polymerase II transcription subunit 15-like</fullName>
    </submittedName>
</protein>
<accession>A0A979FKP9</accession>
<feature type="compositionally biased region" description="Pro residues" evidence="1">
    <location>
        <begin position="347"/>
        <end position="363"/>
    </location>
</feature>
<feature type="region of interest" description="Disordered" evidence="1">
    <location>
        <begin position="389"/>
        <end position="434"/>
    </location>
</feature>
<gene>
    <name evidence="3" type="primary">LOC108677636</name>
</gene>
<proteinExistence type="predicted"/>
<feature type="compositionally biased region" description="Polar residues" evidence="1">
    <location>
        <begin position="401"/>
        <end position="434"/>
    </location>
</feature>
<dbReference type="KEGG" id="hazt:108677636"/>
<reference evidence="3" key="1">
    <citation type="submission" date="2025-08" db="UniProtKB">
        <authorList>
            <consortium name="RefSeq"/>
        </authorList>
    </citation>
    <scope>IDENTIFICATION</scope>
    <source>
        <tissue evidence="3">Whole organism</tissue>
    </source>
</reference>
<feature type="compositionally biased region" description="Low complexity" evidence="1">
    <location>
        <begin position="306"/>
        <end position="318"/>
    </location>
</feature>
<evidence type="ECO:0000313" key="2">
    <source>
        <dbReference type="Proteomes" id="UP000694843"/>
    </source>
</evidence>
<feature type="compositionally biased region" description="Polar residues" evidence="1">
    <location>
        <begin position="291"/>
        <end position="301"/>
    </location>
</feature>
<dbReference type="AlphaFoldDB" id="A0A979FKP9"/>
<dbReference type="Proteomes" id="UP000694843">
    <property type="component" value="Unplaced"/>
</dbReference>
<keyword evidence="2" id="KW-1185">Reference proteome</keyword>
<feature type="region of interest" description="Disordered" evidence="1">
    <location>
        <begin position="288"/>
        <end position="371"/>
    </location>
</feature>
<feature type="non-terminal residue" evidence="3">
    <location>
        <position position="454"/>
    </location>
</feature>
<dbReference type="GeneID" id="108677636"/>
<sequence>MEEVMFYNGSEGEELTLINTEGGIMLEQGALTYTIPDQQQQAQLQQPHRVQQRQLMHQPLYSLNNQQQYVFQHQDTPVVAQQQPRQVQLMLQQPAYMYSQNIQQQNQASPVIVQQQGAAGECHGGAGAAGECHGGSPGRPGWDGPKGDPGDPGGLVEAMNGDMGERWPDGSPPDYELLEGATPDNNMGRQLIQYVPTIPRQVQPYRYGQEEPKMVYLNHFQQQGAQQQLIPAQLTQQQDGQQPQQFALIQSPVMELAPHTAASGPGLTTSGGVVRPHLRHQQVVMAAPPVSSCQQHMQNPSEDPRPLGLPRVRRPAPGQGMRNPAMPNRMPRCAQPGIDPSMHPKDPGSPPPSTQRENPPPSADPLANDTSLHTQSYNQQPALHATNTTLVPTQQPPPYTPSAQQSTQQMACQLKQSTQQQSTENSLNTSSRCSTPEVLTGIGNTLIRLAVDLE</sequence>
<name>A0A979FKP9_HYAAZ</name>